<evidence type="ECO:0000256" key="6">
    <source>
        <dbReference type="ARBA" id="ARBA00023229"/>
    </source>
</evidence>
<evidence type="ECO:0000256" key="2">
    <source>
        <dbReference type="ARBA" id="ARBA00004787"/>
    </source>
</evidence>
<feature type="site" description="Positions MEP for the nucleophilic attack" evidence="7">
    <location>
        <position position="160"/>
    </location>
</feature>
<dbReference type="InterPro" id="IPR034683">
    <property type="entry name" value="IspD/TarI"/>
</dbReference>
<evidence type="ECO:0000256" key="7">
    <source>
        <dbReference type="HAMAP-Rule" id="MF_00108"/>
    </source>
</evidence>
<dbReference type="NCBIfam" id="TIGR00453">
    <property type="entry name" value="ispD"/>
    <property type="match status" value="1"/>
</dbReference>
<comment type="similarity">
    <text evidence="3 7">Belongs to the IspD/TarI cytidylyltransferase family. IspD subfamily.</text>
</comment>
<dbReference type="InterPro" id="IPR018294">
    <property type="entry name" value="ISPD_synthase_CS"/>
</dbReference>
<reference evidence="8 9" key="1">
    <citation type="submission" date="2018-09" db="EMBL/GenBank/DDBJ databases">
        <title>Isolation, diversity and antifungal activity of actinobacteria from wheat.</title>
        <authorList>
            <person name="Han C."/>
        </authorList>
    </citation>
    <scope>NUCLEOTIDE SEQUENCE [LARGE SCALE GENOMIC DNA]</scope>
    <source>
        <strain evidence="8 9">NEAU-YY265</strain>
    </source>
</reference>
<dbReference type="InterPro" id="IPR001228">
    <property type="entry name" value="IspD"/>
</dbReference>
<comment type="catalytic activity">
    <reaction evidence="1 7">
        <text>2-C-methyl-D-erythritol 4-phosphate + CTP + H(+) = 4-CDP-2-C-methyl-D-erythritol + diphosphate</text>
        <dbReference type="Rhea" id="RHEA:13429"/>
        <dbReference type="ChEBI" id="CHEBI:15378"/>
        <dbReference type="ChEBI" id="CHEBI:33019"/>
        <dbReference type="ChEBI" id="CHEBI:37563"/>
        <dbReference type="ChEBI" id="CHEBI:57823"/>
        <dbReference type="ChEBI" id="CHEBI:58262"/>
        <dbReference type="EC" id="2.7.7.60"/>
    </reaction>
</comment>
<dbReference type="SUPFAM" id="SSF53448">
    <property type="entry name" value="Nucleotide-diphospho-sugar transferases"/>
    <property type="match status" value="1"/>
</dbReference>
<dbReference type="Pfam" id="PF01128">
    <property type="entry name" value="IspD"/>
    <property type="match status" value="1"/>
</dbReference>
<organism evidence="8 9">
    <name type="scientific">Jiangella rhizosphaerae</name>
    <dbReference type="NCBI Taxonomy" id="2293569"/>
    <lineage>
        <taxon>Bacteria</taxon>
        <taxon>Bacillati</taxon>
        <taxon>Actinomycetota</taxon>
        <taxon>Actinomycetes</taxon>
        <taxon>Jiangellales</taxon>
        <taxon>Jiangellaceae</taxon>
        <taxon>Jiangella</taxon>
    </lineage>
</organism>
<dbReference type="PANTHER" id="PTHR32125">
    <property type="entry name" value="2-C-METHYL-D-ERYTHRITOL 4-PHOSPHATE CYTIDYLYLTRANSFERASE, CHLOROPLASTIC"/>
    <property type="match status" value="1"/>
</dbReference>
<dbReference type="HAMAP" id="MF_00108">
    <property type="entry name" value="IspD"/>
    <property type="match status" value="1"/>
</dbReference>
<dbReference type="CDD" id="cd02516">
    <property type="entry name" value="CDP-ME_synthetase"/>
    <property type="match status" value="1"/>
</dbReference>
<dbReference type="GO" id="GO:0050518">
    <property type="term" value="F:2-C-methyl-D-erythritol 4-phosphate cytidylyltransferase activity"/>
    <property type="evidence" value="ECO:0007669"/>
    <property type="project" value="UniProtKB-UniRule"/>
</dbReference>
<evidence type="ECO:0000256" key="1">
    <source>
        <dbReference type="ARBA" id="ARBA00001282"/>
    </source>
</evidence>
<dbReference type="PROSITE" id="PS01295">
    <property type="entry name" value="ISPD"/>
    <property type="match status" value="1"/>
</dbReference>
<feature type="site" description="Positions MEP for the nucleophilic attack" evidence="7">
    <location>
        <position position="217"/>
    </location>
</feature>
<dbReference type="EMBL" id="QUAL01000054">
    <property type="protein sequence ID" value="RIQ31022.1"/>
    <property type="molecule type" value="Genomic_DNA"/>
</dbReference>
<accession>A0A418KUU4</accession>
<keyword evidence="6 7" id="KW-0414">Isoprene biosynthesis</keyword>
<dbReference type="InterPro" id="IPR029044">
    <property type="entry name" value="Nucleotide-diphossugar_trans"/>
</dbReference>
<dbReference type="EC" id="2.7.7.60" evidence="7"/>
<evidence type="ECO:0000256" key="3">
    <source>
        <dbReference type="ARBA" id="ARBA00009789"/>
    </source>
</evidence>
<keyword evidence="9" id="KW-1185">Reference proteome</keyword>
<proteinExistence type="inferred from homology"/>
<feature type="site" description="Transition state stabilizer" evidence="7">
    <location>
        <position position="27"/>
    </location>
</feature>
<evidence type="ECO:0000256" key="4">
    <source>
        <dbReference type="ARBA" id="ARBA00022679"/>
    </source>
</evidence>
<dbReference type="GO" id="GO:0019288">
    <property type="term" value="P:isopentenyl diphosphate biosynthetic process, methylerythritol 4-phosphate pathway"/>
    <property type="evidence" value="ECO:0007669"/>
    <property type="project" value="UniProtKB-UniRule"/>
</dbReference>
<comment type="caution">
    <text evidence="8">The sequence shown here is derived from an EMBL/GenBank/DDBJ whole genome shotgun (WGS) entry which is preliminary data.</text>
</comment>
<dbReference type="PANTHER" id="PTHR32125:SF4">
    <property type="entry name" value="2-C-METHYL-D-ERYTHRITOL 4-PHOSPHATE CYTIDYLYLTRANSFERASE, CHLOROPLASTIC"/>
    <property type="match status" value="1"/>
</dbReference>
<evidence type="ECO:0000256" key="5">
    <source>
        <dbReference type="ARBA" id="ARBA00022695"/>
    </source>
</evidence>
<dbReference type="InterPro" id="IPR050088">
    <property type="entry name" value="IspD/TarI_cytidylyltransf_bact"/>
</dbReference>
<keyword evidence="5 7" id="KW-0548">Nucleotidyltransferase</keyword>
<dbReference type="OrthoDB" id="9802561at2"/>
<protein>
    <recommendedName>
        <fullName evidence="7">2-C-methyl-D-erythritol 4-phosphate cytidylyltransferase</fullName>
        <ecNumber evidence="7">2.7.7.60</ecNumber>
    </recommendedName>
    <alternativeName>
        <fullName evidence="7">4-diphosphocytidyl-2C-methyl-D-erythritol synthase</fullName>
    </alternativeName>
    <alternativeName>
        <fullName evidence="7">MEP cytidylyltransferase</fullName>
        <shortName evidence="7">MCT</shortName>
    </alternativeName>
</protein>
<comment type="function">
    <text evidence="7">Catalyzes the formation of 4-diphosphocytidyl-2-C-methyl-D-erythritol from CTP and 2-C-methyl-D-erythritol 4-phosphate (MEP).</text>
</comment>
<dbReference type="FunFam" id="3.90.550.10:FF:000003">
    <property type="entry name" value="2-C-methyl-D-erythritol 4-phosphate cytidylyltransferase"/>
    <property type="match status" value="1"/>
</dbReference>
<feature type="site" description="Transition state stabilizer" evidence="7">
    <location>
        <position position="34"/>
    </location>
</feature>
<evidence type="ECO:0000313" key="9">
    <source>
        <dbReference type="Proteomes" id="UP000284057"/>
    </source>
</evidence>
<sequence>MTHARRTGHDPVVSVACIVVAAGRGERLGEGCPKAFVEIGGRPLVWHALRAASGAARVTHVVVVAPDGLEGDPALAGAVAVVRGGATRQHSVANGLAALPGDTEVVLVHDAARCLAPPELFDAVAAGVLSGHDAVIPGLPVVDTLKVVDAAGRVTATPDRAELRAVQTPQGFRRDVLERAHAAAVERGDTDAPDDAALVERIGLPVHVVAGHPDAFKVTRPQDLLLAESVLARRAASV</sequence>
<dbReference type="Proteomes" id="UP000284057">
    <property type="component" value="Unassembled WGS sequence"/>
</dbReference>
<name>A0A418KUU4_9ACTN</name>
<keyword evidence="4 7" id="KW-0808">Transferase</keyword>
<dbReference type="Gene3D" id="3.90.550.10">
    <property type="entry name" value="Spore Coat Polysaccharide Biosynthesis Protein SpsA, Chain A"/>
    <property type="match status" value="1"/>
</dbReference>
<gene>
    <name evidence="7" type="primary">ispD</name>
    <name evidence="8" type="ORF">DY240_06970</name>
</gene>
<evidence type="ECO:0000313" key="8">
    <source>
        <dbReference type="EMBL" id="RIQ31022.1"/>
    </source>
</evidence>
<dbReference type="UniPathway" id="UPA00056">
    <property type="reaction ID" value="UER00093"/>
</dbReference>
<dbReference type="AlphaFoldDB" id="A0A418KUU4"/>
<comment type="pathway">
    <text evidence="2 7">Isoprenoid biosynthesis; isopentenyl diphosphate biosynthesis via DXP pathway; isopentenyl diphosphate from 1-deoxy-D-xylulose 5-phosphate: step 2/6.</text>
</comment>